<dbReference type="RefSeq" id="WP_382340774.1">
    <property type="nucleotide sequence ID" value="NZ_JBHSAB010000001.1"/>
</dbReference>
<dbReference type="SUPFAM" id="SSF52949">
    <property type="entry name" value="Macro domain-like"/>
    <property type="match status" value="1"/>
</dbReference>
<keyword evidence="3" id="KW-1185">Reference proteome</keyword>
<sequence>MYTCSTGKGESIPFDKKPAQQLLSGLGCNQGDNARNMPLSSTADGKPLAQENNKDITIQSFDQDKPGTLTIPGARLDRLLNSAKVYVNTDIIKPGLYNQAVQGKQVKAQDDQISEDANLHWLNMAVGVCHVQEIDLLVKQQVVDGKAISVPKEGKIGVDDPGILLLSSPALNFMTKGRALSQEQTSQLLTGMYHNIFSAAVAEGATHITMPAAGLGVFGGEPEVYFKILMDVARQYPNLNVIYHPGHPNNIPFFNEAMKQAGEPPNVIRASKDVMYIADELAQQGIKCAFHNPSDADVVYGVYDVGEYWKNGRGAGFVGEEFIGVSTTAVLNSNGLNPSAYKNVVERNFGLPVTPGTDLNSREEKAFTNVISQTKSPELQKLDQLEAKFNDPRLNKLGKGWFGRKTPETVKEVRKMIAEFKAEHRGTTPDPKKVQELLNKIDATVDASLQKSKSTRAKETTSFYKAQLADLRVVQDPKPEPKNEQGREIKLN</sequence>
<evidence type="ECO:0000313" key="2">
    <source>
        <dbReference type="EMBL" id="MFC3907963.1"/>
    </source>
</evidence>
<evidence type="ECO:0000313" key="3">
    <source>
        <dbReference type="Proteomes" id="UP001595758"/>
    </source>
</evidence>
<reference evidence="3" key="1">
    <citation type="journal article" date="2019" name="Int. J. Syst. Evol. Microbiol.">
        <title>The Global Catalogue of Microorganisms (GCM) 10K type strain sequencing project: providing services to taxonomists for standard genome sequencing and annotation.</title>
        <authorList>
            <consortium name="The Broad Institute Genomics Platform"/>
            <consortium name="The Broad Institute Genome Sequencing Center for Infectious Disease"/>
            <person name="Wu L."/>
            <person name="Ma J."/>
        </authorList>
    </citation>
    <scope>NUCLEOTIDE SEQUENCE [LARGE SCALE GENOMIC DNA]</scope>
    <source>
        <strain evidence="3">CCUG 59858</strain>
    </source>
</reference>
<proteinExistence type="predicted"/>
<protein>
    <submittedName>
        <fullName evidence="2">Uncharacterized protein</fullName>
    </submittedName>
</protein>
<dbReference type="Proteomes" id="UP001595758">
    <property type="component" value="Unassembled WGS sequence"/>
</dbReference>
<organism evidence="2 3">
    <name type="scientific">Legionella dresdenensis</name>
    <dbReference type="NCBI Taxonomy" id="450200"/>
    <lineage>
        <taxon>Bacteria</taxon>
        <taxon>Pseudomonadati</taxon>
        <taxon>Pseudomonadota</taxon>
        <taxon>Gammaproteobacteria</taxon>
        <taxon>Legionellales</taxon>
        <taxon>Legionellaceae</taxon>
        <taxon>Legionella</taxon>
    </lineage>
</organism>
<accession>A0ABV8CCF2</accession>
<comment type="caution">
    <text evidence="2">The sequence shown here is derived from an EMBL/GenBank/DDBJ whole genome shotgun (WGS) entry which is preliminary data.</text>
</comment>
<feature type="region of interest" description="Disordered" evidence="1">
    <location>
        <begin position="472"/>
        <end position="492"/>
    </location>
</feature>
<feature type="compositionally biased region" description="Basic and acidic residues" evidence="1">
    <location>
        <begin position="473"/>
        <end position="492"/>
    </location>
</feature>
<name>A0ABV8CCF2_9GAMM</name>
<evidence type="ECO:0000256" key="1">
    <source>
        <dbReference type="SAM" id="MobiDB-lite"/>
    </source>
</evidence>
<dbReference type="InterPro" id="IPR043472">
    <property type="entry name" value="Macro_dom-like"/>
</dbReference>
<gene>
    <name evidence="2" type="ORF">ACFORL_02560</name>
</gene>
<dbReference type="Gene3D" id="3.40.220.10">
    <property type="entry name" value="Leucine Aminopeptidase, subunit E, domain 1"/>
    <property type="match status" value="1"/>
</dbReference>
<dbReference type="EMBL" id="JBHSAB010000001">
    <property type="protein sequence ID" value="MFC3907963.1"/>
    <property type="molecule type" value="Genomic_DNA"/>
</dbReference>